<evidence type="ECO:0000256" key="1">
    <source>
        <dbReference type="SAM" id="MobiDB-lite"/>
    </source>
</evidence>
<gene>
    <name evidence="5" type="primary">fxsT</name>
    <name evidence="5" type="ORF">ACFSL4_06275</name>
</gene>
<feature type="compositionally biased region" description="Low complexity" evidence="1">
    <location>
        <begin position="145"/>
        <end position="157"/>
    </location>
</feature>
<dbReference type="Gene3D" id="3.40.50.300">
    <property type="entry name" value="P-loop containing nucleotide triphosphate hydrolases"/>
    <property type="match status" value="1"/>
</dbReference>
<dbReference type="Pfam" id="PF13424">
    <property type="entry name" value="TPR_12"/>
    <property type="match status" value="2"/>
</dbReference>
<evidence type="ECO:0000259" key="3">
    <source>
        <dbReference type="Pfam" id="PF13676"/>
    </source>
</evidence>
<dbReference type="PANTHER" id="PTHR46082:SF6">
    <property type="entry name" value="AAA+ ATPASE DOMAIN-CONTAINING PROTEIN-RELATED"/>
    <property type="match status" value="1"/>
</dbReference>
<organism evidence="5 6">
    <name type="scientific">Streptomyces caeni</name>
    <dbReference type="NCBI Taxonomy" id="2307231"/>
    <lineage>
        <taxon>Bacteria</taxon>
        <taxon>Bacillati</taxon>
        <taxon>Actinomycetota</taxon>
        <taxon>Actinomycetes</taxon>
        <taxon>Kitasatosporales</taxon>
        <taxon>Streptomycetaceae</taxon>
        <taxon>Streptomyces</taxon>
    </lineage>
</organism>
<proteinExistence type="predicted"/>
<dbReference type="Pfam" id="PF13374">
    <property type="entry name" value="TPR_10"/>
    <property type="match status" value="2"/>
</dbReference>
<dbReference type="SUPFAM" id="SSF48452">
    <property type="entry name" value="TPR-like"/>
    <property type="match status" value="2"/>
</dbReference>
<dbReference type="InterPro" id="IPR053137">
    <property type="entry name" value="NLR-like"/>
</dbReference>
<dbReference type="NCBIfam" id="NF040586">
    <property type="entry name" value="FxSxx_TPR"/>
    <property type="match status" value="1"/>
</dbReference>
<name>A0ABW4IM83_9ACTN</name>
<dbReference type="PANTHER" id="PTHR46082">
    <property type="entry name" value="ATP/GTP-BINDING PROTEIN-RELATED"/>
    <property type="match status" value="1"/>
</dbReference>
<dbReference type="Pfam" id="PF13676">
    <property type="entry name" value="TIR_2"/>
    <property type="match status" value="1"/>
</dbReference>
<feature type="region of interest" description="Disordered" evidence="1">
    <location>
        <begin position="144"/>
        <end position="194"/>
    </location>
</feature>
<feature type="region of interest" description="Disordered" evidence="1">
    <location>
        <begin position="320"/>
        <end position="352"/>
    </location>
</feature>
<feature type="domain" description="NB-ARC" evidence="2">
    <location>
        <begin position="369"/>
        <end position="486"/>
    </location>
</feature>
<dbReference type="InterPro" id="IPR011990">
    <property type="entry name" value="TPR-like_helical_dom_sf"/>
</dbReference>
<dbReference type="Proteomes" id="UP001597261">
    <property type="component" value="Unassembled WGS sequence"/>
</dbReference>
<dbReference type="EMBL" id="JBHUDX010000016">
    <property type="protein sequence ID" value="MFD1657837.1"/>
    <property type="molecule type" value="Genomic_DNA"/>
</dbReference>
<comment type="caution">
    <text evidence="5">The sequence shown here is derived from an EMBL/GenBank/DDBJ whole genome shotgun (WGS) entry which is preliminary data.</text>
</comment>
<evidence type="ECO:0000313" key="6">
    <source>
        <dbReference type="Proteomes" id="UP001597261"/>
    </source>
</evidence>
<dbReference type="Pfam" id="PF25000">
    <property type="entry name" value="DUF7779"/>
    <property type="match status" value="1"/>
</dbReference>
<evidence type="ECO:0000259" key="4">
    <source>
        <dbReference type="Pfam" id="PF25000"/>
    </source>
</evidence>
<dbReference type="InterPro" id="IPR056681">
    <property type="entry name" value="DUF7779"/>
</dbReference>
<feature type="domain" description="DUF7779" evidence="4">
    <location>
        <begin position="592"/>
        <end position="682"/>
    </location>
</feature>
<evidence type="ECO:0000259" key="2">
    <source>
        <dbReference type="Pfam" id="PF00931"/>
    </source>
</evidence>
<dbReference type="InterPro" id="IPR027417">
    <property type="entry name" value="P-loop_NTPase"/>
</dbReference>
<dbReference type="Pfam" id="PF00931">
    <property type="entry name" value="NB-ARC"/>
    <property type="match status" value="1"/>
</dbReference>
<dbReference type="InterPro" id="IPR002182">
    <property type="entry name" value="NB-ARC"/>
</dbReference>
<sequence>MNGDQHPLMIEPEVAWPREAETECDYLVTVDLRGPLPGPDGAPGDWPYSVEEFTFTVALDGSPSFVCTALDEPSVVLHRFGGTYGAARFRVSTTGETGPASLWLTISNQWGLPVRKAELRSEIRERQPGRAPAAKLVDVVRERTTAATRRPAPSAAPVHPRPQPPGGRSGPERSGPPAPLPVRRPLRTGPQTVTISHAGFNRAWAAWIGDRLKRHGHRVVDQRWDPPGGAPLADLLGELLHAPGPVLLVLGERYFGAGARSPEEWNAALYEVAVPNADRFAAVSLTPSGLPEAAAALGPAGLYDLSESEAEQRVLEVLGLPSGPPRESGDGAHRDGPRFPAQTPRVWGGTPRRNPGFMGRDALLGETRRLLERERGIVTLQGMPGVGKTQLAAEYVYRFGSEYDVVWWVSADDRTSARQQLAELAPALGLSTGAEYGERLRAVREALGRGEPYARWLLILDGADEPDEIEDLVPEGEGHVLITSRNPVWRRHGSALLEVPVYDRAESVAFVRRRAPRLTDAEAGRLAEALEDLPLLLDQNAAWLQDSGMSVDEYLDLLSAGPGLTGTTVSADFPLTFRTALSILVNRLGESCPESVVLLRLCTFFAPGSVPVHLLREMPADDLPESVSGLLSDPRVWGRAIGQLRQYSVARLESTESSPSTGHISLHRMVHQAVRTDMPDEERGVFAGVVRRALAAADPRRPADPDAWPRYGEIVPHLEYADVLGSTDPVVSTLVLNCLRHLYLSGEYGTGVRFAEQALTAWQERLGAHAELLWDLGHHYANLLRACGDYEHSEAVSRTAVEQYLAVSGRRNLGYLRAVGGLAADLRALARYEEALALSQEVVEGYEELLGTAEPRTLSARNNTAVSLRLLGRYSDALTIDRRTLQDRRRILGARDVWALFSAIYCATDLRLLGRYSEAAQLQEQNLALHQEVLGPTHPQTLRAEHNFALCLYRGGDRERAGPLFARVLRRAERVLGDTDPLTLLLATSQSCFARDHGSLDDARLISESVGARYERLLGPAHPYTAGARANHALVLLRLGAPEQARVLAERALADLTAAVGEHHPWTLGCAVNAAALRTAVGDPESGAALSRRTAAGAGDRLGGRHPLTLCARIALAADLGQLRRHREAEQIESEALAALTAVLGARHPQTVAARKRVRPYWDFEPQTT</sequence>
<feature type="domain" description="TIR" evidence="3">
    <location>
        <begin position="193"/>
        <end position="306"/>
    </location>
</feature>
<accession>A0ABW4IM83</accession>
<reference evidence="6" key="1">
    <citation type="journal article" date="2019" name="Int. J. Syst. Evol. Microbiol.">
        <title>The Global Catalogue of Microorganisms (GCM) 10K type strain sequencing project: providing services to taxonomists for standard genome sequencing and annotation.</title>
        <authorList>
            <consortium name="The Broad Institute Genomics Platform"/>
            <consortium name="The Broad Institute Genome Sequencing Center for Infectious Disease"/>
            <person name="Wu L."/>
            <person name="Ma J."/>
        </authorList>
    </citation>
    <scope>NUCLEOTIDE SEQUENCE [LARGE SCALE GENOMIC DNA]</scope>
    <source>
        <strain evidence="6">CGMCC 1.12470</strain>
    </source>
</reference>
<dbReference type="SUPFAM" id="SSF52540">
    <property type="entry name" value="P-loop containing nucleoside triphosphate hydrolases"/>
    <property type="match status" value="1"/>
</dbReference>
<keyword evidence="6" id="KW-1185">Reference proteome</keyword>
<evidence type="ECO:0000313" key="5">
    <source>
        <dbReference type="EMBL" id="MFD1657837.1"/>
    </source>
</evidence>
<protein>
    <submittedName>
        <fullName evidence="5">FxSxx-COOH system tetratricopeptide repeat protein</fullName>
    </submittedName>
</protein>
<dbReference type="InterPro" id="IPR000157">
    <property type="entry name" value="TIR_dom"/>
</dbReference>
<feature type="compositionally biased region" description="Basic and acidic residues" evidence="1">
    <location>
        <begin position="327"/>
        <end position="337"/>
    </location>
</feature>
<dbReference type="Gene3D" id="1.25.40.10">
    <property type="entry name" value="Tetratricopeptide repeat domain"/>
    <property type="match status" value="2"/>
</dbReference>